<dbReference type="Proteomes" id="UP001154078">
    <property type="component" value="Chromosome 9"/>
</dbReference>
<gene>
    <name evidence="1" type="ORF">MELIAE_LOCUS13025</name>
</gene>
<proteinExistence type="predicted"/>
<evidence type="ECO:0000313" key="2">
    <source>
        <dbReference type="Proteomes" id="UP001154078"/>
    </source>
</evidence>
<dbReference type="AlphaFoldDB" id="A0A9P0BM25"/>
<sequence>MSESAYNSPMVHRRLTESCCSSPARSIGSRITDILTDSDGEDDILFTEVPGTPEQTIMAGWLKFRDNKKIECHGILFHFISVNLYRRERRVLCTGRRQALGSN</sequence>
<reference evidence="1" key="1">
    <citation type="submission" date="2021-12" db="EMBL/GenBank/DDBJ databases">
        <authorList>
            <person name="King R."/>
        </authorList>
    </citation>
    <scope>NUCLEOTIDE SEQUENCE</scope>
</reference>
<organism evidence="1 2">
    <name type="scientific">Brassicogethes aeneus</name>
    <name type="common">Rape pollen beetle</name>
    <name type="synonym">Meligethes aeneus</name>
    <dbReference type="NCBI Taxonomy" id="1431903"/>
    <lineage>
        <taxon>Eukaryota</taxon>
        <taxon>Metazoa</taxon>
        <taxon>Ecdysozoa</taxon>
        <taxon>Arthropoda</taxon>
        <taxon>Hexapoda</taxon>
        <taxon>Insecta</taxon>
        <taxon>Pterygota</taxon>
        <taxon>Neoptera</taxon>
        <taxon>Endopterygota</taxon>
        <taxon>Coleoptera</taxon>
        <taxon>Polyphaga</taxon>
        <taxon>Cucujiformia</taxon>
        <taxon>Nitidulidae</taxon>
        <taxon>Meligethinae</taxon>
        <taxon>Brassicogethes</taxon>
    </lineage>
</organism>
<dbReference type="OrthoDB" id="8121857at2759"/>
<evidence type="ECO:0000313" key="1">
    <source>
        <dbReference type="EMBL" id="CAH0564483.1"/>
    </source>
</evidence>
<protein>
    <submittedName>
        <fullName evidence="1">Uncharacterized protein</fullName>
    </submittedName>
</protein>
<accession>A0A9P0BM25</accession>
<name>A0A9P0BM25_BRAAE</name>
<keyword evidence="2" id="KW-1185">Reference proteome</keyword>
<dbReference type="EMBL" id="OV121140">
    <property type="protein sequence ID" value="CAH0564483.1"/>
    <property type="molecule type" value="Genomic_DNA"/>
</dbReference>